<dbReference type="AlphaFoldDB" id="A0A9X2EDP1"/>
<dbReference type="EMBL" id="JAMRXG010000033">
    <property type="protein sequence ID" value="MCM6779007.1"/>
    <property type="molecule type" value="Genomic_DNA"/>
</dbReference>
<sequence length="146" mass="15688">MPDTAAVDGAWWPRSNELTTELPDMLEVLAPRLGPIHRVIYHLDDWPGAPRQFAAAGRRVRLDGYRYAPAHAIDIVDIGGTRIALMVIPAQTSPDSAHAAMTSAADPSTTSTVGDLLAVIVRYDTDNTETAAAQQRWDSEGGGPAR</sequence>
<accession>A0A9X2EDP1</accession>
<reference evidence="1" key="1">
    <citation type="submission" date="2022-06" db="EMBL/GenBank/DDBJ databases">
        <title>Novel species in genus nocardia.</title>
        <authorList>
            <person name="Li F."/>
        </authorList>
    </citation>
    <scope>NUCLEOTIDE SEQUENCE</scope>
    <source>
        <strain evidence="1">CDC141</strain>
    </source>
</reference>
<name>A0A9X2EDP1_9NOCA</name>
<organism evidence="1 2">
    <name type="scientific">Nocardia pulmonis</name>
    <dbReference type="NCBI Taxonomy" id="2951408"/>
    <lineage>
        <taxon>Bacteria</taxon>
        <taxon>Bacillati</taxon>
        <taxon>Actinomycetota</taxon>
        <taxon>Actinomycetes</taxon>
        <taxon>Mycobacteriales</taxon>
        <taxon>Nocardiaceae</taxon>
        <taxon>Nocardia</taxon>
    </lineage>
</organism>
<gene>
    <name evidence="1" type="ORF">NDR86_36575</name>
</gene>
<evidence type="ECO:0000313" key="1">
    <source>
        <dbReference type="EMBL" id="MCM6779007.1"/>
    </source>
</evidence>
<proteinExistence type="predicted"/>
<comment type="caution">
    <text evidence="1">The sequence shown here is derived from an EMBL/GenBank/DDBJ whole genome shotgun (WGS) entry which is preliminary data.</text>
</comment>
<dbReference type="Pfam" id="PF19457">
    <property type="entry name" value="DUF5994"/>
    <property type="match status" value="1"/>
</dbReference>
<dbReference type="Proteomes" id="UP001139157">
    <property type="component" value="Unassembled WGS sequence"/>
</dbReference>
<keyword evidence="2" id="KW-1185">Reference proteome</keyword>
<dbReference type="InterPro" id="IPR046036">
    <property type="entry name" value="DUF5994"/>
</dbReference>
<evidence type="ECO:0000313" key="2">
    <source>
        <dbReference type="Proteomes" id="UP001139157"/>
    </source>
</evidence>
<protein>
    <submittedName>
        <fullName evidence="1">DUF5994 family protein</fullName>
    </submittedName>
</protein>